<evidence type="ECO:0000313" key="3">
    <source>
        <dbReference type="EMBL" id="SCL38410.1"/>
    </source>
</evidence>
<feature type="compositionally biased region" description="Basic and acidic residues" evidence="1">
    <location>
        <begin position="230"/>
        <end position="247"/>
    </location>
</feature>
<organism evidence="3 4">
    <name type="scientific">Micromonospora pallida</name>
    <dbReference type="NCBI Taxonomy" id="145854"/>
    <lineage>
        <taxon>Bacteria</taxon>
        <taxon>Bacillati</taxon>
        <taxon>Actinomycetota</taxon>
        <taxon>Actinomycetes</taxon>
        <taxon>Micromonosporales</taxon>
        <taxon>Micromonosporaceae</taxon>
        <taxon>Micromonospora</taxon>
    </lineage>
</organism>
<protein>
    <submittedName>
        <fullName evidence="3">Uncharacterized protein</fullName>
    </submittedName>
</protein>
<reference evidence="4" key="1">
    <citation type="submission" date="2016-06" db="EMBL/GenBank/DDBJ databases">
        <authorList>
            <person name="Varghese N."/>
            <person name="Submissions Spin"/>
        </authorList>
    </citation>
    <scope>NUCLEOTIDE SEQUENCE [LARGE SCALE GENOMIC DNA]</scope>
    <source>
        <strain evidence="4">DSM 43817</strain>
    </source>
</reference>
<dbReference type="AlphaFoldDB" id="A0A1C6T9D8"/>
<gene>
    <name evidence="3" type="ORF">GA0074692_5002</name>
</gene>
<sequence length="372" mass="38656">MPPTDQAVHPPAMPTPQPRVYGRPARPADGPEQADHGGQQEPHRFGPDGGAGGRFDDEPESRFDGGPGRFDSRPEPRFDGGLDDRFDGGPGDRFDGGPGDRFDRGPGDRFDGGPGDRFDGPGRFDNGPGARFDERDQPGFGDVPASAGSAPPVPHPALHPFPPGVPTFNDPVTNQRPVNGTKPHGEPHAGDRYGSPAAPVSPGAMGHDPGHGGPDATRGFPAAFPTPGDQPERPLWDLGDQAHGDQNRFDAFKPEATESKPAEQPTPKVRNGRVLMAVLAAAVLILVVPLGSLWALGKLGGSEAPAFNPAVGSCVKQSGEGAVAANCDEQDAFKVVSKVDDKAKCTDPAQPRVELPGNSATRVLCLAPATAG</sequence>
<keyword evidence="4" id="KW-1185">Reference proteome</keyword>
<feature type="compositionally biased region" description="Basic and acidic residues" evidence="1">
    <location>
        <begin position="54"/>
        <end position="63"/>
    </location>
</feature>
<accession>A0A1C6T9D8</accession>
<dbReference type="STRING" id="145854.GA0074692_5002"/>
<keyword evidence="2" id="KW-0472">Membrane</keyword>
<feature type="compositionally biased region" description="Pro residues" evidence="1">
    <location>
        <begin position="151"/>
        <end position="165"/>
    </location>
</feature>
<feature type="transmembrane region" description="Helical" evidence="2">
    <location>
        <begin position="274"/>
        <end position="296"/>
    </location>
</feature>
<keyword evidence="2" id="KW-1133">Transmembrane helix</keyword>
<feature type="region of interest" description="Disordered" evidence="1">
    <location>
        <begin position="1"/>
        <end position="247"/>
    </location>
</feature>
<name>A0A1C6T9D8_9ACTN</name>
<keyword evidence="2" id="KW-0812">Transmembrane</keyword>
<dbReference type="EMBL" id="FMHW01000002">
    <property type="protein sequence ID" value="SCL38410.1"/>
    <property type="molecule type" value="Genomic_DNA"/>
</dbReference>
<proteinExistence type="predicted"/>
<feature type="compositionally biased region" description="Basic and acidic residues" evidence="1">
    <location>
        <begin position="70"/>
        <end position="122"/>
    </location>
</feature>
<dbReference type="Proteomes" id="UP000198959">
    <property type="component" value="Unassembled WGS sequence"/>
</dbReference>
<evidence type="ECO:0000256" key="2">
    <source>
        <dbReference type="SAM" id="Phobius"/>
    </source>
</evidence>
<evidence type="ECO:0000313" key="4">
    <source>
        <dbReference type="Proteomes" id="UP000198959"/>
    </source>
</evidence>
<evidence type="ECO:0000256" key="1">
    <source>
        <dbReference type="SAM" id="MobiDB-lite"/>
    </source>
</evidence>